<accession>A0AAU9SF60</accession>
<proteinExistence type="predicted"/>
<evidence type="ECO:0000313" key="2">
    <source>
        <dbReference type="EMBL" id="CAH2064822.1"/>
    </source>
</evidence>
<organism evidence="2 3">
    <name type="scientific">Thlaspi arvense</name>
    <name type="common">Field penny-cress</name>
    <dbReference type="NCBI Taxonomy" id="13288"/>
    <lineage>
        <taxon>Eukaryota</taxon>
        <taxon>Viridiplantae</taxon>
        <taxon>Streptophyta</taxon>
        <taxon>Embryophyta</taxon>
        <taxon>Tracheophyta</taxon>
        <taxon>Spermatophyta</taxon>
        <taxon>Magnoliopsida</taxon>
        <taxon>eudicotyledons</taxon>
        <taxon>Gunneridae</taxon>
        <taxon>Pentapetalae</taxon>
        <taxon>rosids</taxon>
        <taxon>malvids</taxon>
        <taxon>Brassicales</taxon>
        <taxon>Brassicaceae</taxon>
        <taxon>Thlaspideae</taxon>
        <taxon>Thlaspi</taxon>
    </lineage>
</organism>
<dbReference type="AlphaFoldDB" id="A0AAU9SF60"/>
<protein>
    <submittedName>
        <fullName evidence="2">Uncharacterized protein</fullName>
    </submittedName>
</protein>
<dbReference type="EMBL" id="OU466861">
    <property type="protein sequence ID" value="CAH2064822.1"/>
    <property type="molecule type" value="Genomic_DNA"/>
</dbReference>
<evidence type="ECO:0000256" key="1">
    <source>
        <dbReference type="SAM" id="Phobius"/>
    </source>
</evidence>
<keyword evidence="3" id="KW-1185">Reference proteome</keyword>
<keyword evidence="1" id="KW-1133">Transmembrane helix</keyword>
<name>A0AAU9SF60_THLAR</name>
<gene>
    <name evidence="2" type="ORF">TAV2_LOCUS16086</name>
</gene>
<sequence>MVDVGKTGDASIKSKYNQAISIGGEEFTGSVESDECQTPLKNLLLDESLQAAPYQQKPQHSTVFTLGISILQPFSMIMLKRKAEPAIKESEPIELYTRRSDRCGVYKAYGCNAGDKAKKLIDVNKQADEDRDSIVDINGNIRKPKGRTCLLHIHFLGCSLGVTIIAFCSYMKNTYKSLELRRLRFLNVTEENIMILPDSQLKRKAEPAIKAAEPSELYNGRSDKYGWHQAYWLLYVTEEDNMTLPGLQIQSPKSMSCSYVN</sequence>
<keyword evidence="1" id="KW-0812">Transmembrane</keyword>
<reference evidence="2 3" key="1">
    <citation type="submission" date="2022-03" db="EMBL/GenBank/DDBJ databases">
        <authorList>
            <person name="Nunn A."/>
            <person name="Chopra R."/>
            <person name="Nunn A."/>
            <person name="Contreras Garrido A."/>
        </authorList>
    </citation>
    <scope>NUCLEOTIDE SEQUENCE [LARGE SCALE GENOMIC DNA]</scope>
</reference>
<keyword evidence="1" id="KW-0472">Membrane</keyword>
<feature type="transmembrane region" description="Helical" evidence="1">
    <location>
        <begin position="150"/>
        <end position="171"/>
    </location>
</feature>
<evidence type="ECO:0000313" key="3">
    <source>
        <dbReference type="Proteomes" id="UP000836841"/>
    </source>
</evidence>
<dbReference type="Proteomes" id="UP000836841">
    <property type="component" value="Chromosome 5"/>
</dbReference>